<protein>
    <submittedName>
        <fullName evidence="1">Uncharacterized protein</fullName>
    </submittedName>
</protein>
<reference evidence="1 2" key="1">
    <citation type="submission" date="2019-06" db="EMBL/GenBank/DDBJ databases">
        <title>Genome sequence analysis of &gt;100 Bacillus licheniformis strains suggests intrinsic resistance to this species.</title>
        <authorList>
            <person name="Wels M."/>
            <person name="Siezen R.J."/>
            <person name="Johansen E."/>
            <person name="Stuer-Lauridsen B."/>
            <person name="Bjerre K."/>
            <person name="Nielsen B.K.K."/>
        </authorList>
    </citation>
    <scope>NUCLEOTIDE SEQUENCE [LARGE SCALE GENOMIC DNA]</scope>
    <source>
        <strain evidence="1 2">BAC-16736</strain>
    </source>
</reference>
<comment type="caution">
    <text evidence="1">The sequence shown here is derived from an EMBL/GenBank/DDBJ whole genome shotgun (WGS) entry which is preliminary data.</text>
</comment>
<evidence type="ECO:0000313" key="2">
    <source>
        <dbReference type="Proteomes" id="UP000435910"/>
    </source>
</evidence>
<evidence type="ECO:0000313" key="1">
    <source>
        <dbReference type="EMBL" id="TWL31684.1"/>
    </source>
</evidence>
<organism evidence="1 2">
    <name type="scientific">Bacillus licheniformis</name>
    <dbReference type="NCBI Taxonomy" id="1402"/>
    <lineage>
        <taxon>Bacteria</taxon>
        <taxon>Bacillati</taxon>
        <taxon>Bacillota</taxon>
        <taxon>Bacilli</taxon>
        <taxon>Bacillales</taxon>
        <taxon>Bacillaceae</taxon>
        <taxon>Bacillus</taxon>
    </lineage>
</organism>
<dbReference type="EMBL" id="NILC01000010">
    <property type="protein sequence ID" value="TWL31684.1"/>
    <property type="molecule type" value="Genomic_DNA"/>
</dbReference>
<dbReference type="AlphaFoldDB" id="A0A8B5YFY3"/>
<sequence>MGLGRFELNKKSACSALFFQTSVFLFSTDFLSIKRKKSAVQQPRGTASWADYLH</sequence>
<dbReference type="Proteomes" id="UP000435910">
    <property type="component" value="Unassembled WGS sequence"/>
</dbReference>
<proteinExistence type="predicted"/>
<gene>
    <name evidence="1" type="ORF">CHCC16736_0852</name>
</gene>
<name>A0A8B5YFY3_BACLI</name>
<accession>A0A8B5YFY3</accession>